<dbReference type="EMBL" id="CP014244">
    <property type="protein sequence ID" value="AMD20535.1"/>
    <property type="molecule type" value="Genomic_DNA"/>
</dbReference>
<keyword evidence="10" id="KW-0472">Membrane</keyword>
<evidence type="ECO:0000256" key="4">
    <source>
        <dbReference type="ARBA" id="ARBA00022801"/>
    </source>
</evidence>
<accession>A0A109UYY1</accession>
<evidence type="ECO:0000256" key="3">
    <source>
        <dbReference type="ARBA" id="ARBA00012593"/>
    </source>
</evidence>
<dbReference type="PRINTS" id="PR00736">
    <property type="entry name" value="GLHYDRLASE15"/>
</dbReference>
<dbReference type="GO" id="GO:0000324">
    <property type="term" value="C:fungal-type vacuole"/>
    <property type="evidence" value="ECO:0007669"/>
    <property type="project" value="TreeGrafter"/>
</dbReference>
<feature type="domain" description="GH15-like" evidence="11">
    <location>
        <begin position="130"/>
        <end position="592"/>
    </location>
</feature>
<keyword evidence="7" id="KW-0624">Polysaccharide degradation</keyword>
<dbReference type="InterPro" id="IPR000165">
    <property type="entry name" value="Glucoamylase"/>
</dbReference>
<evidence type="ECO:0000256" key="1">
    <source>
        <dbReference type="ARBA" id="ARBA00001863"/>
    </source>
</evidence>
<comment type="similarity">
    <text evidence="2">Belongs to the glycosyl hydrolase 15 family.</text>
</comment>
<dbReference type="GO" id="GO:0000272">
    <property type="term" value="P:polysaccharide catabolic process"/>
    <property type="evidence" value="ECO:0007669"/>
    <property type="project" value="UniProtKB-KW"/>
</dbReference>
<dbReference type="InterPro" id="IPR008928">
    <property type="entry name" value="6-hairpin_glycosidase_sf"/>
</dbReference>
<comment type="catalytic activity">
    <reaction evidence="1">
        <text>Hydrolysis of terminal (1-&gt;4)-linked alpha-D-glucose residues successively from non-reducing ends of the chains with release of beta-D-glucose.</text>
        <dbReference type="EC" id="3.2.1.3"/>
    </reaction>
</comment>
<evidence type="ECO:0000259" key="11">
    <source>
        <dbReference type="Pfam" id="PF00723"/>
    </source>
</evidence>
<keyword evidence="13" id="KW-1185">Reference proteome</keyword>
<dbReference type="OrthoDB" id="6123450at2759"/>
<keyword evidence="10" id="KW-1133">Transmembrane helix</keyword>
<sequence length="609" mass="68852">MEKFVEVNRVHSSLRNSFMRSPWTVFALLAAAFTFVCYMNSVFWMQDPHPGGKVFGRFLGRPPTVVLTVYDFKEGVVFDALKGEKLDLRIGNIAAESINRDNFTRWINEQEQVSVERMLRNIADKNFHDNVVFTGDVVEGAVIASPSKVNPDYFYQWVRDGAITINTVVNLLRDDTSGLNVTLIGTVLKYLNNSQVLQRVENPSGTIKRQLSGLGEPKFMTNNKAYLGPWGRPQNDGPALRTIAVLNFLDYLNKRGMTITDAINLYRNKYGAQSLPLGFQNQQELFERLIFNDLLFIMLYWDRDSFDLWEEVRGLHFFTSITQLKALKMGFLALSNDMFQISERFTECLQLRIEKITSFILGSSGFISSNVNYVVETPKLLGQRSGLDIGTIIGSVLTHDSELPEHLNLAPVPFNVDDPAILNVLHGLVKSMSTLYPINHNRQGKYVGVGLGRYPEDIYNGNGESEGNPWFLATATAAELLYKLVFQSLNEKKKLVIELNKDASDSLFWSLIFDGIVVMSDDKVCQLQIPYDSPAYLDMIKSLFNYGDSFLDVLRLHVGDSGEMSEQFNKYTGFLTGANNLTWSYSTFVSSIRWRNKALALMGMAGILR</sequence>
<evidence type="ECO:0000256" key="8">
    <source>
        <dbReference type="ARBA" id="ARBA00033442"/>
    </source>
</evidence>
<evidence type="ECO:0000256" key="7">
    <source>
        <dbReference type="ARBA" id="ARBA00023326"/>
    </source>
</evidence>
<protein>
    <recommendedName>
        <fullName evidence="3">glucan 1,4-alpha-glucosidase</fullName>
        <ecNumber evidence="3">3.2.1.3</ecNumber>
    </recommendedName>
    <alternativeName>
        <fullName evidence="9">1,4-alpha-D-glucan glucohydrolase</fullName>
    </alternativeName>
    <alternativeName>
        <fullName evidence="8">Glucan 1,4-alpha-glucosidase</fullName>
    </alternativeName>
</protein>
<evidence type="ECO:0000256" key="10">
    <source>
        <dbReference type="SAM" id="Phobius"/>
    </source>
</evidence>
<dbReference type="InterPro" id="IPR011613">
    <property type="entry name" value="GH15-like"/>
</dbReference>
<name>A0A109UYY1_9SACH</name>
<evidence type="ECO:0000256" key="2">
    <source>
        <dbReference type="ARBA" id="ARBA00006188"/>
    </source>
</evidence>
<dbReference type="EC" id="3.2.1.3" evidence="3"/>
<keyword evidence="5" id="KW-0119">Carbohydrate metabolism</keyword>
<organism evidence="12 13">
    <name type="scientific">Eremothecium sinecaudum</name>
    <dbReference type="NCBI Taxonomy" id="45286"/>
    <lineage>
        <taxon>Eukaryota</taxon>
        <taxon>Fungi</taxon>
        <taxon>Dikarya</taxon>
        <taxon>Ascomycota</taxon>
        <taxon>Saccharomycotina</taxon>
        <taxon>Saccharomycetes</taxon>
        <taxon>Saccharomycetales</taxon>
        <taxon>Saccharomycetaceae</taxon>
        <taxon>Eremothecium</taxon>
    </lineage>
</organism>
<dbReference type="InterPro" id="IPR012341">
    <property type="entry name" value="6hp_glycosidase-like_sf"/>
</dbReference>
<dbReference type="GeneID" id="28723783"/>
<dbReference type="GO" id="GO:0004339">
    <property type="term" value="F:glucan 1,4-alpha-glucosidase activity"/>
    <property type="evidence" value="ECO:0007669"/>
    <property type="project" value="UniProtKB-EC"/>
</dbReference>
<keyword evidence="10" id="KW-0812">Transmembrane</keyword>
<dbReference type="Gene3D" id="1.50.10.10">
    <property type="match status" value="1"/>
</dbReference>
<dbReference type="SUPFAM" id="SSF48208">
    <property type="entry name" value="Six-hairpin glycosidases"/>
    <property type="match status" value="1"/>
</dbReference>
<dbReference type="PANTHER" id="PTHR31616">
    <property type="entry name" value="TREHALASE"/>
    <property type="match status" value="1"/>
</dbReference>
<keyword evidence="6" id="KW-0326">Glycosidase</keyword>
<keyword evidence="4" id="KW-0378">Hydrolase</keyword>
<dbReference type="RefSeq" id="XP_017987531.1">
    <property type="nucleotide sequence ID" value="XM_018131891.1"/>
</dbReference>
<proteinExistence type="inferred from homology"/>
<evidence type="ECO:0000313" key="12">
    <source>
        <dbReference type="EMBL" id="AMD20535.1"/>
    </source>
</evidence>
<evidence type="ECO:0000256" key="6">
    <source>
        <dbReference type="ARBA" id="ARBA00023295"/>
    </source>
</evidence>
<evidence type="ECO:0000256" key="9">
    <source>
        <dbReference type="ARBA" id="ARBA00033473"/>
    </source>
</evidence>
<evidence type="ECO:0000313" key="13">
    <source>
        <dbReference type="Proteomes" id="UP000243052"/>
    </source>
</evidence>
<evidence type="ECO:0000256" key="5">
    <source>
        <dbReference type="ARBA" id="ARBA00023277"/>
    </source>
</evidence>
<dbReference type="PANTHER" id="PTHR31616:SF9">
    <property type="entry name" value="GLUCOAMYLASE, INTRACELLULAR SPORULATION-SPECIFIC"/>
    <property type="match status" value="1"/>
</dbReference>
<dbReference type="STRING" id="45286.A0A109UYY1"/>
<dbReference type="AlphaFoldDB" id="A0A109UYY1"/>
<feature type="transmembrane region" description="Helical" evidence="10">
    <location>
        <begin position="21"/>
        <end position="45"/>
    </location>
</feature>
<reference evidence="12 13" key="1">
    <citation type="submission" date="2016-01" db="EMBL/GenBank/DDBJ databases">
        <title>Genome sequence of the yeast Holleya sinecauda.</title>
        <authorList>
            <person name="Dietrich F.S."/>
        </authorList>
    </citation>
    <scope>NUCLEOTIDE SEQUENCE [LARGE SCALE GENOMIC DNA]</scope>
    <source>
        <strain evidence="12 13">ATCC 58844</strain>
    </source>
</reference>
<dbReference type="Pfam" id="PF00723">
    <property type="entry name" value="Glyco_hydro_15"/>
    <property type="match status" value="1"/>
</dbReference>
<gene>
    <name evidence="12" type="ORF">AW171_hschr42430</name>
</gene>
<dbReference type="Proteomes" id="UP000243052">
    <property type="component" value="Chromosome iv"/>
</dbReference>